<dbReference type="Pfam" id="PF14478">
    <property type="entry name" value="DUF4430"/>
    <property type="match status" value="1"/>
</dbReference>
<dbReference type="RefSeq" id="WP_132091880.1">
    <property type="nucleotide sequence ID" value="NZ_JANKAQ010000009.1"/>
</dbReference>
<evidence type="ECO:0000313" key="3">
    <source>
        <dbReference type="EMBL" id="TCO84246.1"/>
    </source>
</evidence>
<evidence type="ECO:0000259" key="2">
    <source>
        <dbReference type="Pfam" id="PF14478"/>
    </source>
</evidence>
<accession>A0A4R2LAB2</accession>
<name>A0A4R2LAB2_9FIRM</name>
<reference evidence="3 4" key="1">
    <citation type="submission" date="2019-03" db="EMBL/GenBank/DDBJ databases">
        <title>Genomic Encyclopedia of Type Strains, Phase IV (KMG-IV): sequencing the most valuable type-strain genomes for metagenomic binning, comparative biology and taxonomic classification.</title>
        <authorList>
            <person name="Goeker M."/>
        </authorList>
    </citation>
    <scope>NUCLEOTIDE SEQUENCE [LARGE SCALE GENOMIC DNA]</scope>
    <source>
        <strain evidence="3 4">DSM 28559</strain>
    </source>
</reference>
<organism evidence="3 4">
    <name type="scientific">Frisingicoccus caecimuris</name>
    <dbReference type="NCBI Taxonomy" id="1796636"/>
    <lineage>
        <taxon>Bacteria</taxon>
        <taxon>Bacillati</taxon>
        <taxon>Bacillota</taxon>
        <taxon>Clostridia</taxon>
        <taxon>Lachnospirales</taxon>
        <taxon>Lachnospiraceae</taxon>
        <taxon>Frisingicoccus</taxon>
    </lineage>
</organism>
<feature type="domain" description="Transcobalamin-like C-terminal" evidence="2">
    <location>
        <begin position="83"/>
        <end position="152"/>
    </location>
</feature>
<protein>
    <submittedName>
        <fullName evidence="3">Uncharacterized protein DUF4430</fullName>
    </submittedName>
</protein>
<keyword evidence="1" id="KW-0732">Signal</keyword>
<dbReference type="InterPro" id="IPR027954">
    <property type="entry name" value="Transcobalamin-like_C"/>
</dbReference>
<sequence length="153" mass="16983">MQMKLRNKKSFCLLLCMMLIVAIVFCTTGCNRTKNQESQTTAESVQSVAGERSVLGDGQTEFTFCVVDKDGNETEFEIHTDKKTVGDALEELNLIAGEEGPYGLYVQSVNGITADYDVDQTYWAFYVDDVYAANSVDLTEVTAGAHYTFKVEK</sequence>
<dbReference type="AlphaFoldDB" id="A0A4R2LAB2"/>
<keyword evidence="4" id="KW-1185">Reference proteome</keyword>
<proteinExistence type="predicted"/>
<dbReference type="Proteomes" id="UP000295711">
    <property type="component" value="Unassembled WGS sequence"/>
</dbReference>
<dbReference type="Gene3D" id="2.170.130.30">
    <property type="match status" value="1"/>
</dbReference>
<feature type="signal peptide" evidence="1">
    <location>
        <begin position="1"/>
        <end position="26"/>
    </location>
</feature>
<evidence type="ECO:0000313" key="4">
    <source>
        <dbReference type="Proteomes" id="UP000295711"/>
    </source>
</evidence>
<gene>
    <name evidence="3" type="ORF">EV212_1082</name>
</gene>
<feature type="chain" id="PRO_5039499891" evidence="1">
    <location>
        <begin position="27"/>
        <end position="153"/>
    </location>
</feature>
<dbReference type="EMBL" id="SLXA01000008">
    <property type="protein sequence ID" value="TCO84246.1"/>
    <property type="molecule type" value="Genomic_DNA"/>
</dbReference>
<evidence type="ECO:0000256" key="1">
    <source>
        <dbReference type="SAM" id="SignalP"/>
    </source>
</evidence>
<dbReference type="OrthoDB" id="1906526at2"/>
<comment type="caution">
    <text evidence="3">The sequence shown here is derived from an EMBL/GenBank/DDBJ whole genome shotgun (WGS) entry which is preliminary data.</text>
</comment>